<dbReference type="eggNOG" id="ENOG503350G">
    <property type="taxonomic scope" value="Bacteria"/>
</dbReference>
<dbReference type="RefSeq" id="WP_037332647.1">
    <property type="nucleotide sequence ID" value="NZ_APNK01000001.1"/>
</dbReference>
<dbReference type="Proteomes" id="UP000028302">
    <property type="component" value="Unassembled WGS sequence"/>
</dbReference>
<keyword evidence="2" id="KW-0812">Transmembrane</keyword>
<name>A0A084IR04_SALHC</name>
<gene>
    <name evidence="3" type="ORF">C41B8_00275</name>
</gene>
<dbReference type="AlphaFoldDB" id="A0A084IR04"/>
<comment type="caution">
    <text evidence="3">The sequence shown here is derived from an EMBL/GenBank/DDBJ whole genome shotgun (WGS) entry which is preliminary data.</text>
</comment>
<evidence type="ECO:0000313" key="4">
    <source>
        <dbReference type="Proteomes" id="UP000028302"/>
    </source>
</evidence>
<organism evidence="3 4">
    <name type="scientific">Salinisphaera hydrothermalis (strain C41B8)</name>
    <dbReference type="NCBI Taxonomy" id="1304275"/>
    <lineage>
        <taxon>Bacteria</taxon>
        <taxon>Pseudomonadati</taxon>
        <taxon>Pseudomonadota</taxon>
        <taxon>Gammaproteobacteria</taxon>
        <taxon>Salinisphaerales</taxon>
        <taxon>Salinisphaeraceae</taxon>
        <taxon>Salinisphaera</taxon>
    </lineage>
</organism>
<dbReference type="OrthoDB" id="7004606at2"/>
<dbReference type="STRING" id="1304275.C41B8_00275"/>
<keyword evidence="4" id="KW-1185">Reference proteome</keyword>
<keyword evidence="2" id="KW-1133">Transmembrane helix</keyword>
<reference evidence="3 4" key="1">
    <citation type="submission" date="2013-03" db="EMBL/GenBank/DDBJ databases">
        <title>Salinisphaera hydrothermalis C41B8 Genome Sequencing.</title>
        <authorList>
            <person name="Li C."/>
            <person name="Lai Q."/>
            <person name="Shao Z."/>
        </authorList>
    </citation>
    <scope>NUCLEOTIDE SEQUENCE [LARGE SCALE GENOMIC DNA]</scope>
    <source>
        <strain evidence="3 4">C41B8</strain>
    </source>
</reference>
<protein>
    <submittedName>
        <fullName evidence="3">Uncharacterized protein</fullName>
    </submittedName>
</protein>
<keyword evidence="2" id="KW-0472">Membrane</keyword>
<proteinExistence type="predicted"/>
<evidence type="ECO:0000313" key="3">
    <source>
        <dbReference type="EMBL" id="KEZ79138.1"/>
    </source>
</evidence>
<feature type="region of interest" description="Disordered" evidence="1">
    <location>
        <begin position="361"/>
        <end position="382"/>
    </location>
</feature>
<evidence type="ECO:0000256" key="2">
    <source>
        <dbReference type="SAM" id="Phobius"/>
    </source>
</evidence>
<feature type="region of interest" description="Disordered" evidence="1">
    <location>
        <begin position="56"/>
        <end position="76"/>
    </location>
</feature>
<evidence type="ECO:0000256" key="1">
    <source>
        <dbReference type="SAM" id="MobiDB-lite"/>
    </source>
</evidence>
<dbReference type="EMBL" id="APNK01000001">
    <property type="protein sequence ID" value="KEZ79138.1"/>
    <property type="molecule type" value="Genomic_DNA"/>
</dbReference>
<feature type="transmembrane region" description="Helical" evidence="2">
    <location>
        <begin position="9"/>
        <end position="29"/>
    </location>
</feature>
<sequence length="382" mass="41653">MANPYKRGLLIFVAVMAVLAIAVGVMYGMREVSHGTPELTQAKQAELEQLARLPGELAPPDENQYNPLERDAGPRDSGRHGVGLFIRHTFFRIVGGIGFDTDTLSALLVPTDPPRPVTLDDPTSFVFKPLHGSVIMPSSALTALFNQYLTDYPGTQLRNLSVSTRDDGTLVVDGQTQKVPGLWLPFHMTGPVHLVQGHLFIYTPKQIKIAHLEAKGLLKAIRLQLSNLVQIDTQGARIEGDSVVLDLNHSLPPPAQDVHVASLKIDHRGVHLRFTSAFDPKWPQPIVDTDSYILLDGGDVKTFRSLITHVRLQMVAGDGGKLDTSLYAYRQQIVHGHFEATPAGELVAYLAPYRAVSYLPPAKPGGKANDASAQGGDHDDRP</sequence>
<accession>A0A084IR04</accession>